<organism evidence="2 3">
    <name type="scientific">Haloplanus rubicundus</name>
    <dbReference type="NCBI Taxonomy" id="1547898"/>
    <lineage>
        <taxon>Archaea</taxon>
        <taxon>Methanobacteriati</taxon>
        <taxon>Methanobacteriota</taxon>
        <taxon>Stenosarchaea group</taxon>
        <taxon>Halobacteria</taxon>
        <taxon>Halobacteriales</taxon>
        <taxon>Haloferacaceae</taxon>
        <taxon>Haloplanus</taxon>
    </lineage>
</organism>
<evidence type="ECO:0000313" key="2">
    <source>
        <dbReference type="EMBL" id="AXG10554.1"/>
    </source>
</evidence>
<feature type="transmembrane region" description="Helical" evidence="1">
    <location>
        <begin position="35"/>
        <end position="58"/>
    </location>
</feature>
<proteinExistence type="predicted"/>
<dbReference type="KEGG" id="haq:DU484_12255"/>
<evidence type="ECO:0000313" key="3">
    <source>
        <dbReference type="Proteomes" id="UP000252985"/>
    </source>
</evidence>
<reference evidence="2 3" key="1">
    <citation type="submission" date="2018-07" db="EMBL/GenBank/DDBJ databases">
        <title>Genome sequences of Haloplanus sp. CBA1112.</title>
        <authorList>
            <person name="Kim Y.B."/>
            <person name="Roh S.W."/>
        </authorList>
    </citation>
    <scope>NUCLEOTIDE SEQUENCE [LARGE SCALE GENOMIC DNA]</scope>
    <source>
        <strain evidence="2 3">CBA1112</strain>
    </source>
</reference>
<dbReference type="AlphaFoldDB" id="A0A345EED2"/>
<sequence>MNNSTIIQLTTLWFVILIFIQTGSGGSGALLNAIGILSILLAYIIPVTILGLLAIRLLEE</sequence>
<accession>A0A345EED2</accession>
<keyword evidence="1" id="KW-0812">Transmembrane</keyword>
<name>A0A345EED2_9EURY</name>
<evidence type="ECO:0000256" key="1">
    <source>
        <dbReference type="SAM" id="Phobius"/>
    </source>
</evidence>
<gene>
    <name evidence="2" type="ORF">DU484_12255</name>
</gene>
<protein>
    <submittedName>
        <fullName evidence="2">Uncharacterized protein</fullName>
    </submittedName>
</protein>
<keyword evidence="1" id="KW-0472">Membrane</keyword>
<dbReference type="EMBL" id="CP031148">
    <property type="protein sequence ID" value="AXG10554.1"/>
    <property type="molecule type" value="Genomic_DNA"/>
</dbReference>
<dbReference type="Proteomes" id="UP000252985">
    <property type="component" value="Chromosome"/>
</dbReference>
<keyword evidence="1" id="KW-1133">Transmembrane helix</keyword>